<organism evidence="3 4">
    <name type="scientific">Rhizobium setariae</name>
    <dbReference type="NCBI Taxonomy" id="2801340"/>
    <lineage>
        <taxon>Bacteria</taxon>
        <taxon>Pseudomonadati</taxon>
        <taxon>Pseudomonadota</taxon>
        <taxon>Alphaproteobacteria</taxon>
        <taxon>Hyphomicrobiales</taxon>
        <taxon>Rhizobiaceae</taxon>
        <taxon>Rhizobium/Agrobacterium group</taxon>
        <taxon>Rhizobium</taxon>
    </lineage>
</organism>
<proteinExistence type="predicted"/>
<dbReference type="Pfam" id="PF07876">
    <property type="entry name" value="Dabb"/>
    <property type="match status" value="1"/>
</dbReference>
<evidence type="ECO:0000313" key="3">
    <source>
        <dbReference type="EMBL" id="MBL0375171.1"/>
    </source>
</evidence>
<evidence type="ECO:0000256" key="1">
    <source>
        <dbReference type="ARBA" id="ARBA00011738"/>
    </source>
</evidence>
<dbReference type="AlphaFoldDB" id="A0A937CPQ0"/>
<name>A0A937CPQ0_9HYPH</name>
<dbReference type="Proteomes" id="UP000633219">
    <property type="component" value="Unassembled WGS sequence"/>
</dbReference>
<comment type="subunit">
    <text evidence="1">Homodimer.</text>
</comment>
<dbReference type="InterPro" id="IPR044662">
    <property type="entry name" value="HS1/DABB1-like"/>
</dbReference>
<accession>A0A937CPQ0</accession>
<comment type="caution">
    <text evidence="3">The sequence shown here is derived from an EMBL/GenBank/DDBJ whole genome shotgun (WGS) entry which is preliminary data.</text>
</comment>
<keyword evidence="4" id="KW-1185">Reference proteome</keyword>
<evidence type="ECO:0000313" key="4">
    <source>
        <dbReference type="Proteomes" id="UP000633219"/>
    </source>
</evidence>
<protein>
    <submittedName>
        <fullName evidence="3">Dabb family protein</fullName>
    </submittedName>
</protein>
<dbReference type="PANTHER" id="PTHR33178:SF10">
    <property type="entry name" value="STRESS-RESPONSE A_B BARREL DOMAIN-CONTAINING PROTEIN"/>
    <property type="match status" value="1"/>
</dbReference>
<sequence length="103" mass="11385">MIRHFVLLRFRDDVSEAAKTSFYRELDALKGHINGIEAFHAGPNVSVETNMIRGFKDAFWFDFTDEAVRDIYLADAAHQAVGAKIVAQTVGGADGVIVVDMKV</sequence>
<dbReference type="PANTHER" id="PTHR33178">
    <property type="match status" value="1"/>
</dbReference>
<evidence type="ECO:0000259" key="2">
    <source>
        <dbReference type="PROSITE" id="PS51502"/>
    </source>
</evidence>
<gene>
    <name evidence="3" type="ORF">JJB09_24450</name>
</gene>
<dbReference type="SUPFAM" id="SSF54909">
    <property type="entry name" value="Dimeric alpha+beta barrel"/>
    <property type="match status" value="1"/>
</dbReference>
<feature type="domain" description="Stress-response A/B barrel" evidence="2">
    <location>
        <begin position="2"/>
        <end position="101"/>
    </location>
</feature>
<dbReference type="InterPro" id="IPR013097">
    <property type="entry name" value="Dabb"/>
</dbReference>
<dbReference type="EMBL" id="JAEQNC010000019">
    <property type="protein sequence ID" value="MBL0375171.1"/>
    <property type="molecule type" value="Genomic_DNA"/>
</dbReference>
<dbReference type="Gene3D" id="3.30.70.100">
    <property type="match status" value="1"/>
</dbReference>
<reference evidence="3" key="1">
    <citation type="submission" date="2021-01" db="EMBL/GenBank/DDBJ databases">
        <title>Rhizobium sp. strain KVB221 16S ribosomal RNA gene Genome sequencing and assembly.</title>
        <authorList>
            <person name="Kang M."/>
        </authorList>
    </citation>
    <scope>NUCLEOTIDE SEQUENCE</scope>
    <source>
        <strain evidence="3">KVB221</strain>
    </source>
</reference>
<dbReference type="PROSITE" id="PS51502">
    <property type="entry name" value="S_R_A_B_BARREL"/>
    <property type="match status" value="1"/>
</dbReference>
<dbReference type="InterPro" id="IPR011008">
    <property type="entry name" value="Dimeric_a/b-barrel"/>
</dbReference>
<dbReference type="RefSeq" id="WP_201663717.1">
    <property type="nucleotide sequence ID" value="NZ_JAEQNC010000019.1"/>
</dbReference>
<dbReference type="SMART" id="SM00886">
    <property type="entry name" value="Dabb"/>
    <property type="match status" value="1"/>
</dbReference>